<name>A0A4Q2S6R2_9ACTN</name>
<protein>
    <submittedName>
        <fullName evidence="1">Rossmann fold nucleotide-binding protein</fullName>
    </submittedName>
</protein>
<evidence type="ECO:0000313" key="2">
    <source>
        <dbReference type="Proteomes" id="UP000291838"/>
    </source>
</evidence>
<comment type="caution">
    <text evidence="1">The sequence shown here is derived from an EMBL/GenBank/DDBJ whole genome shotgun (WGS) entry which is preliminary data.</text>
</comment>
<reference evidence="1 2" key="1">
    <citation type="submission" date="2019-01" db="EMBL/GenBank/DDBJ databases">
        <title>Novel species of Nocardioides.</title>
        <authorList>
            <person name="Liu Q."/>
            <person name="Xin Y.-H."/>
        </authorList>
    </citation>
    <scope>NUCLEOTIDE SEQUENCE [LARGE SCALE GENOMIC DNA]</scope>
    <source>
        <strain evidence="1 2">HLT3-15</strain>
    </source>
</reference>
<dbReference type="Gene3D" id="3.40.50.450">
    <property type="match status" value="1"/>
</dbReference>
<dbReference type="Proteomes" id="UP000291838">
    <property type="component" value="Unassembled WGS sequence"/>
</dbReference>
<dbReference type="EMBL" id="SDWS01000001">
    <property type="protein sequence ID" value="RYB96294.1"/>
    <property type="molecule type" value="Genomic_DNA"/>
</dbReference>
<evidence type="ECO:0000313" key="1">
    <source>
        <dbReference type="EMBL" id="RYB96294.1"/>
    </source>
</evidence>
<accession>A0A4Q2S6R2</accession>
<dbReference type="PANTHER" id="PTHR43393:SF3">
    <property type="entry name" value="LYSINE DECARBOXYLASE-LIKE PROTEIN"/>
    <property type="match status" value="1"/>
</dbReference>
<keyword evidence="2" id="KW-1185">Reference proteome</keyword>
<dbReference type="SUPFAM" id="SSF102405">
    <property type="entry name" value="MCP/YpsA-like"/>
    <property type="match status" value="1"/>
</dbReference>
<dbReference type="OrthoDB" id="9807160at2"/>
<sequence>MKHSRGRVLDVTTLADLDRRLAAGSRSLTGWRVVGLDLTERGPVLLERSLAQSLFLGCEFADGDDDAVRRAGGIVLHDIPGIPVDPYRTTLYTPRELFDTPRYEDSLDARAYAWSRSPATPDDTLARALHDHQVDAAMAGWVRDRDIVGVMGGHAVERGTPTYAEAARLGHELGAHHTVATGGGPGAMEAANLGAFVPGDLAGALATVARVPSFRPSIGAWADAAFEAVDATPDGRESLGIPTWHYGHEPPNPFATSIAKYFSNAPREALLLEICNAGIVFLSGAGGTVQEVFQDACENYYADESSVAPMVLVGRAHWTEELPVWPLLQALARGRAMEEHVHLVDSVEEAVAVVAG</sequence>
<dbReference type="PANTHER" id="PTHR43393">
    <property type="entry name" value="CYTOKININ RIBOSIDE 5'-MONOPHOSPHATE PHOSPHORIBOHYDROLASE"/>
    <property type="match status" value="1"/>
</dbReference>
<dbReference type="InterPro" id="IPR052341">
    <property type="entry name" value="LOG_family_nucleotidases"/>
</dbReference>
<dbReference type="AlphaFoldDB" id="A0A4Q2S6R2"/>
<organism evidence="1 2">
    <name type="scientific">Nocardioides glacieisoli</name>
    <dbReference type="NCBI Taxonomy" id="1168730"/>
    <lineage>
        <taxon>Bacteria</taxon>
        <taxon>Bacillati</taxon>
        <taxon>Actinomycetota</taxon>
        <taxon>Actinomycetes</taxon>
        <taxon>Propionibacteriales</taxon>
        <taxon>Nocardioidaceae</taxon>
        <taxon>Nocardioides</taxon>
    </lineage>
</organism>
<dbReference type="RefSeq" id="WP_129473244.1">
    <property type="nucleotide sequence ID" value="NZ_SDWS01000001.1"/>
</dbReference>
<gene>
    <name evidence="1" type="ORF">EUA06_01560</name>
</gene>
<dbReference type="GO" id="GO:0005829">
    <property type="term" value="C:cytosol"/>
    <property type="evidence" value="ECO:0007669"/>
    <property type="project" value="TreeGrafter"/>
</dbReference>
<proteinExistence type="predicted"/>